<protein>
    <submittedName>
        <fullName evidence="1">Uncharacterized protein</fullName>
    </submittedName>
</protein>
<sequence length="91" mass="10089">MRPEALAAWTQIYAAVGLLAGICAACALLRTIIELKSGAIDLPTGTWKQKAIWVPRLWLRFQLNYMSGFPCIMGIALLYAHYIGFEAFNPS</sequence>
<organism evidence="1 2">
    <name type="scientific">Croceicoccus naphthovorans</name>
    <dbReference type="NCBI Taxonomy" id="1348774"/>
    <lineage>
        <taxon>Bacteria</taxon>
        <taxon>Pseudomonadati</taxon>
        <taxon>Pseudomonadota</taxon>
        <taxon>Alphaproteobacteria</taxon>
        <taxon>Sphingomonadales</taxon>
        <taxon>Erythrobacteraceae</taxon>
        <taxon>Croceicoccus</taxon>
    </lineage>
</organism>
<geneLocation type="plasmid" evidence="1 2">
    <name>p1</name>
</geneLocation>
<dbReference type="KEGG" id="cna:AB433_17825"/>
<name>A0A0G3XMY4_9SPHN</name>
<proteinExistence type="predicted"/>
<dbReference type="OrthoDB" id="7572638at2"/>
<reference evidence="1 2" key="1">
    <citation type="submission" date="2015-06" db="EMBL/GenBank/DDBJ databases">
        <authorList>
            <person name="Zeng Y."/>
            <person name="Huang Y."/>
        </authorList>
    </citation>
    <scope>NUCLEOTIDE SEQUENCE [LARGE SCALE GENOMIC DNA]</scope>
    <source>
        <strain evidence="1 2">PQ-2</strain>
        <plasmid evidence="2">Plasmid p1</plasmid>
    </source>
</reference>
<evidence type="ECO:0000313" key="1">
    <source>
        <dbReference type="EMBL" id="AKM12006.1"/>
    </source>
</evidence>
<dbReference type="AlphaFoldDB" id="A0A0G3XMY4"/>
<dbReference type="Proteomes" id="UP000035287">
    <property type="component" value="Plasmid p1"/>
</dbReference>
<accession>A0A0G3XMY4</accession>
<dbReference type="EMBL" id="CP011771">
    <property type="protein sequence ID" value="AKM12006.1"/>
    <property type="molecule type" value="Genomic_DNA"/>
</dbReference>
<dbReference type="RefSeq" id="WP_047824462.1">
    <property type="nucleotide sequence ID" value="NZ_CP011771.1"/>
</dbReference>
<gene>
    <name evidence="1" type="ORF">AB433_17825</name>
</gene>
<keyword evidence="1" id="KW-0614">Plasmid</keyword>
<keyword evidence="2" id="KW-1185">Reference proteome</keyword>
<evidence type="ECO:0000313" key="2">
    <source>
        <dbReference type="Proteomes" id="UP000035287"/>
    </source>
</evidence>